<dbReference type="PATRIC" id="fig|1590043.3.peg.894"/>
<dbReference type="AlphaFoldDB" id="A0A0Q9YVF8"/>
<evidence type="ECO:0000313" key="1">
    <source>
        <dbReference type="EMBL" id="KRG21698.1"/>
    </source>
</evidence>
<proteinExistence type="predicted"/>
<dbReference type="EMBL" id="LKAJ01000003">
    <property type="protein sequence ID" value="KRG21698.1"/>
    <property type="molecule type" value="Genomic_DNA"/>
</dbReference>
<organism evidence="1">
    <name type="scientific">Candidatus Berkiella aquae</name>
    <dbReference type="NCBI Taxonomy" id="295108"/>
    <lineage>
        <taxon>Bacteria</taxon>
        <taxon>Pseudomonadati</taxon>
        <taxon>Pseudomonadota</taxon>
        <taxon>Gammaproteobacteria</taxon>
        <taxon>Candidatus Berkiellales</taxon>
        <taxon>Candidatus Berkiellaceae</taxon>
        <taxon>Candidatus Berkiella</taxon>
    </lineage>
</organism>
<comment type="caution">
    <text evidence="1">The sequence shown here is derived from an EMBL/GenBank/DDBJ whole genome shotgun (WGS) entry which is preliminary data.</text>
</comment>
<name>A0A0Q9YVF8_9GAMM</name>
<dbReference type="RefSeq" id="WP_075065534.1">
    <property type="nucleotide sequence ID" value="NZ_LKAJ02000001.1"/>
</dbReference>
<keyword evidence="3" id="KW-1185">Reference proteome</keyword>
<reference evidence="2" key="3">
    <citation type="submission" date="2021-06" db="EMBL/GenBank/DDBJ databases">
        <title>Genomic Description and Analysis of Intracellular Bacteria, Candidatus Berkiella cookevillensis and Candidatus Berkiella aquae.</title>
        <authorList>
            <person name="Kidane D.T."/>
            <person name="Mehari Y.T."/>
            <person name="Rice F.C."/>
            <person name="Arivett B.A."/>
            <person name="Farone A.L."/>
            <person name="Berk S.G."/>
            <person name="Farone M.B."/>
        </authorList>
    </citation>
    <scope>NUCLEOTIDE SEQUENCE</scope>
    <source>
        <strain evidence="2">HT99</strain>
    </source>
</reference>
<sequence>MQATLARLSETLKALGEAKLEISGIKLTAAVGIGYGLSRCVLGHTSPTDVAVDVMATVGTYVISEAAIKLGQGIRSQFISNDTTNTSTLSTSSAKIKVK</sequence>
<gene>
    <name evidence="2" type="ORF">HT99x_004140</name>
    <name evidence="1" type="ORF">HT99x_00889</name>
</gene>
<accession>A0A0Q9YVF8</accession>
<dbReference type="STRING" id="295108.HT99x_00889"/>
<evidence type="ECO:0000313" key="2">
    <source>
        <dbReference type="EMBL" id="MCS5710608.1"/>
    </source>
</evidence>
<reference evidence="2" key="2">
    <citation type="journal article" date="2016" name="Genome Announc.">
        <title>Draft Genome Sequences of Two Novel Amoeba-Resistant Intranuclear Bacteria, 'Candidatus Berkiella cookevillensis' and 'Candidatus Berkiella aquae'.</title>
        <authorList>
            <person name="Mehari Y.T."/>
            <person name="Arivett B.A."/>
            <person name="Farone A.L."/>
            <person name="Gunderson J.H."/>
            <person name="Farone M.B."/>
        </authorList>
    </citation>
    <scope>NUCLEOTIDE SEQUENCE</scope>
    <source>
        <strain evidence="2">HT99</strain>
    </source>
</reference>
<reference evidence="1" key="1">
    <citation type="submission" date="2015-09" db="EMBL/GenBank/DDBJ databases">
        <title>Draft Genome Sequences of Two Novel Amoeba-resistant Intranuclear Bacteria, Candidatus Berkiella cookevillensis and Candidatus Berkiella aquae.</title>
        <authorList>
            <person name="Mehari Y.T."/>
            <person name="Arivett B.A."/>
            <person name="Farone A.L."/>
            <person name="Gunderson J.H."/>
            <person name="Farone M.B."/>
        </authorList>
    </citation>
    <scope>NUCLEOTIDE SEQUENCE [LARGE SCALE GENOMIC DNA]</scope>
    <source>
        <strain evidence="1">HT99</strain>
    </source>
</reference>
<dbReference type="EMBL" id="LKAJ02000001">
    <property type="protein sequence ID" value="MCS5710608.1"/>
    <property type="molecule type" value="Genomic_DNA"/>
</dbReference>
<protein>
    <submittedName>
        <fullName evidence="2">Type-F conjugative transfer system protein TrbI</fullName>
    </submittedName>
</protein>
<evidence type="ECO:0000313" key="3">
    <source>
        <dbReference type="Proteomes" id="UP000051497"/>
    </source>
</evidence>
<dbReference type="Proteomes" id="UP000051497">
    <property type="component" value="Unassembled WGS sequence"/>
</dbReference>